<accession>A0A7R9BUY1</accession>
<comment type="subcellular location">
    <subcellularLocation>
        <location evidence="2">Cell membrane</location>
    </subcellularLocation>
    <subcellularLocation>
        <location evidence="1">Membrane</location>
        <topology evidence="1">Multi-pass membrane protein</topology>
    </subcellularLocation>
</comment>
<evidence type="ECO:0000256" key="6">
    <source>
        <dbReference type="ARBA" id="ARBA00022729"/>
    </source>
</evidence>
<keyword evidence="5 12" id="KW-0812">Transmembrane</keyword>
<dbReference type="Proteomes" id="UP000678499">
    <property type="component" value="Unassembled WGS sequence"/>
</dbReference>
<feature type="transmembrane region" description="Helical" evidence="12">
    <location>
        <begin position="242"/>
        <end position="263"/>
    </location>
</feature>
<organism evidence="14">
    <name type="scientific">Notodromas monacha</name>
    <dbReference type="NCBI Taxonomy" id="399045"/>
    <lineage>
        <taxon>Eukaryota</taxon>
        <taxon>Metazoa</taxon>
        <taxon>Ecdysozoa</taxon>
        <taxon>Arthropoda</taxon>
        <taxon>Crustacea</taxon>
        <taxon>Oligostraca</taxon>
        <taxon>Ostracoda</taxon>
        <taxon>Podocopa</taxon>
        <taxon>Podocopida</taxon>
        <taxon>Cypridocopina</taxon>
        <taxon>Cypridoidea</taxon>
        <taxon>Cyprididae</taxon>
        <taxon>Notodromas</taxon>
    </lineage>
</organism>
<evidence type="ECO:0000256" key="9">
    <source>
        <dbReference type="ARBA" id="ARBA00023136"/>
    </source>
</evidence>
<dbReference type="PANTHER" id="PTHR18945">
    <property type="entry name" value="NEUROTRANSMITTER GATED ION CHANNEL"/>
    <property type="match status" value="1"/>
</dbReference>
<feature type="transmembrane region" description="Helical" evidence="12">
    <location>
        <begin position="805"/>
        <end position="823"/>
    </location>
</feature>
<keyword evidence="7 12" id="KW-1133">Transmembrane helix</keyword>
<feature type="domain" description="Neurotransmitter-gated ion-channel ligand-binding" evidence="13">
    <location>
        <begin position="560"/>
        <end position="669"/>
    </location>
</feature>
<evidence type="ECO:0000256" key="3">
    <source>
        <dbReference type="ARBA" id="ARBA00022448"/>
    </source>
</evidence>
<dbReference type="InterPro" id="IPR006201">
    <property type="entry name" value="Neur_channel"/>
</dbReference>
<keyword evidence="6" id="KW-0732">Signal</keyword>
<evidence type="ECO:0000256" key="7">
    <source>
        <dbReference type="ARBA" id="ARBA00022989"/>
    </source>
</evidence>
<feature type="transmembrane region" description="Helical" evidence="12">
    <location>
        <begin position="178"/>
        <end position="197"/>
    </location>
</feature>
<evidence type="ECO:0000256" key="10">
    <source>
        <dbReference type="ARBA" id="ARBA00023303"/>
    </source>
</evidence>
<dbReference type="InterPro" id="IPR006028">
    <property type="entry name" value="GABAA/Glycine_rcpt"/>
</dbReference>
<keyword evidence="3" id="KW-0813">Transport</keyword>
<dbReference type="EMBL" id="CAJPEX010002178">
    <property type="protein sequence ID" value="CAG0920597.1"/>
    <property type="molecule type" value="Genomic_DNA"/>
</dbReference>
<evidence type="ECO:0000256" key="2">
    <source>
        <dbReference type="ARBA" id="ARBA00004236"/>
    </source>
</evidence>
<feature type="transmembrane region" description="Helical" evidence="12">
    <location>
        <begin position="138"/>
        <end position="158"/>
    </location>
</feature>
<dbReference type="Gene3D" id="1.20.58.390">
    <property type="entry name" value="Neurotransmitter-gated ion-channel transmembrane domain"/>
    <property type="match status" value="2"/>
</dbReference>
<keyword evidence="8" id="KW-0406">Ion transport</keyword>
<feature type="transmembrane region" description="Helical" evidence="12">
    <location>
        <begin position="339"/>
        <end position="360"/>
    </location>
</feature>
<keyword evidence="9 12" id="KW-0472">Membrane</keyword>
<feature type="transmembrane region" description="Helical" evidence="12">
    <location>
        <begin position="275"/>
        <end position="294"/>
    </location>
</feature>
<feature type="transmembrane region" description="Helical" evidence="12">
    <location>
        <begin position="977"/>
        <end position="998"/>
    </location>
</feature>
<feature type="transmembrane region" description="Helical" evidence="12">
    <location>
        <begin position="772"/>
        <end position="793"/>
    </location>
</feature>
<feature type="transmembrane region" description="Helical" evidence="12">
    <location>
        <begin position="1010"/>
        <end position="1028"/>
    </location>
</feature>
<evidence type="ECO:0000256" key="11">
    <source>
        <dbReference type="SAM" id="MobiDB-lite"/>
    </source>
</evidence>
<feature type="transmembrane region" description="Helical" evidence="12">
    <location>
        <begin position="300"/>
        <end position="318"/>
    </location>
</feature>
<dbReference type="Gene3D" id="2.70.170.10">
    <property type="entry name" value="Neurotransmitter-gated ion-channel ligand-binding domain"/>
    <property type="match status" value="1"/>
</dbReference>
<feature type="compositionally biased region" description="Basic residues" evidence="11">
    <location>
        <begin position="20"/>
        <end position="31"/>
    </location>
</feature>
<evidence type="ECO:0000256" key="5">
    <source>
        <dbReference type="ARBA" id="ARBA00022692"/>
    </source>
</evidence>
<dbReference type="InterPro" id="IPR036734">
    <property type="entry name" value="Neur_chan_lig-bd_sf"/>
</dbReference>
<dbReference type="SUPFAM" id="SSF63712">
    <property type="entry name" value="Nicotinic receptor ligand binding domain-like"/>
    <property type="match status" value="2"/>
</dbReference>
<dbReference type="GO" id="GO:0005886">
    <property type="term" value="C:plasma membrane"/>
    <property type="evidence" value="ECO:0007669"/>
    <property type="project" value="UniProtKB-SubCell"/>
</dbReference>
<evidence type="ECO:0000256" key="12">
    <source>
        <dbReference type="SAM" id="Phobius"/>
    </source>
</evidence>
<protein>
    <recommendedName>
        <fullName evidence="13">Neurotransmitter-gated ion-channel ligand-binding domain-containing protein</fullName>
    </recommendedName>
</protein>
<proteinExistence type="predicted"/>
<dbReference type="Gene3D" id="1.10.287.70">
    <property type="match status" value="1"/>
</dbReference>
<dbReference type="Pfam" id="PF02931">
    <property type="entry name" value="Neur_chan_LBD"/>
    <property type="match status" value="1"/>
</dbReference>
<evidence type="ECO:0000313" key="15">
    <source>
        <dbReference type="Proteomes" id="UP000678499"/>
    </source>
</evidence>
<feature type="transmembrane region" description="Helical" evidence="12">
    <location>
        <begin position="742"/>
        <end position="763"/>
    </location>
</feature>
<dbReference type="OrthoDB" id="6366994at2759"/>
<dbReference type="SUPFAM" id="SSF90112">
    <property type="entry name" value="Neurotransmitter-gated ion-channel transmembrane pore"/>
    <property type="match status" value="2"/>
</dbReference>
<name>A0A7R9BUY1_9CRUS</name>
<reference evidence="14" key="1">
    <citation type="submission" date="2020-11" db="EMBL/GenBank/DDBJ databases">
        <authorList>
            <person name="Tran Van P."/>
        </authorList>
    </citation>
    <scope>NUCLEOTIDE SEQUENCE</scope>
</reference>
<dbReference type="InterPro" id="IPR006202">
    <property type="entry name" value="Neur_chan_lig-bd"/>
</dbReference>
<sequence length="1079" mass="120947">MPGENLSRPQSKIQLGKRSSISRRGSHHRPRFRWNTVSTASSRIDVAKFAQRGSSSARSPAVWRSMNSGSKISSKEPSVHARLLVKGAIPQYLLQESSYLRTTNFYQVVDMPVKCRLKEEYRKWIIANILSSSFLRMWIHLSVLATLATVIYNAARSYGEFDTEIDSVGLSLTTTRELFSFFLLPLVINILASTYCYPDVIFTDITLRFDCMSLTLFLVPHLTKYILFWLNDYQLLNLKGAFLSFRIINTFSFFTVTECTVRGLRKAAKALLDHLLLMLLGITIMAVIGSVLFADVSPSHFGNPVTTTGTVFYFLMLERVNKIIQEVITSPDITRAKELLFTAYCVCIIAIGAFVGIGLIESIVAASIEMEITDLERRQVALRRRQRRKRIKNNKKQSFDLRDKYSQLSVVTNDDSSSAGGSSGSLSSYSDDDAMGGYGLGSSSSSSSTSSSFDTSSAGFLFPWDLQKKSDKSKNEHEMLRQYSPTLADVVEESMQPGEELSMGIINFLHVMVTLGRITSDIATVTVNLNDILLAQFKSDRPQYRICFARVSSRSSRAELEGLLSGSYDKLQRPQADGPPVAVSLSMYIREIEEIDLHRQTMTFGMTLRYNYEDTRLKDVNANPQNLQKISTHDPEIVNRFWMPDLFVQNSLDMYNGLTQEDIILRIKKVSGASVVPYGYQAPAEIAIDGKTLLFSVNTPSKDSVDVTHVPLDVDDKYASVFSGNYTSLTVTLSMHRLSNGYIISIFVPCLCAVFLSYATLWIDPRELTPRLTLNGILLAAVWYLSSSMHFVLPRVPYPTAMDTWTGITCFLVSLAIFETIAVEKLLRGGQTMTFGMTLRYNYEDTRLKDVNANPQNPQKISTHDPEIVNRFWMPDLFVQNSLDVDFHELPHANSLVRVDTSTDGLTQEDIILRIKKVSGASVVPYGYQAPAEIAIDGKTLLFSVNTPSKDSVDVTHVPLDVDDKYASVFSELTPRLTLNGILLAAVWYLSSSMHFVLPRVPYPTAMDTWTGITCFLVSLAIFETIAVEKLLRGGQESRIEVLKGSFVLWAARIDMGIKIGIPAFFLLFNIIFWACHLI</sequence>
<dbReference type="PRINTS" id="PR00253">
    <property type="entry name" value="GABAARECEPTR"/>
</dbReference>
<dbReference type="GO" id="GO:0004888">
    <property type="term" value="F:transmembrane signaling receptor activity"/>
    <property type="evidence" value="ECO:0007669"/>
    <property type="project" value="InterPro"/>
</dbReference>
<evidence type="ECO:0000256" key="8">
    <source>
        <dbReference type="ARBA" id="ARBA00023065"/>
    </source>
</evidence>
<keyword evidence="4" id="KW-1003">Cell membrane</keyword>
<dbReference type="InterPro" id="IPR038050">
    <property type="entry name" value="Neuro_actylchol_rec"/>
</dbReference>
<gene>
    <name evidence="14" type="ORF">NMOB1V02_LOCUS8105</name>
</gene>
<feature type="region of interest" description="Disordered" evidence="11">
    <location>
        <begin position="1"/>
        <end position="31"/>
    </location>
</feature>
<dbReference type="EMBL" id="OA884215">
    <property type="protein sequence ID" value="CAD7280445.1"/>
    <property type="molecule type" value="Genomic_DNA"/>
</dbReference>
<evidence type="ECO:0000256" key="4">
    <source>
        <dbReference type="ARBA" id="ARBA00022475"/>
    </source>
</evidence>
<dbReference type="GO" id="GO:0005230">
    <property type="term" value="F:extracellular ligand-gated monoatomic ion channel activity"/>
    <property type="evidence" value="ECO:0007669"/>
    <property type="project" value="InterPro"/>
</dbReference>
<evidence type="ECO:0000259" key="13">
    <source>
        <dbReference type="Pfam" id="PF02931"/>
    </source>
</evidence>
<dbReference type="AlphaFoldDB" id="A0A7R9BUY1"/>
<feature type="transmembrane region" description="Helical" evidence="12">
    <location>
        <begin position="1048"/>
        <end position="1075"/>
    </location>
</feature>
<evidence type="ECO:0000313" key="14">
    <source>
        <dbReference type="EMBL" id="CAD7280445.1"/>
    </source>
</evidence>
<dbReference type="InterPro" id="IPR036719">
    <property type="entry name" value="Neuro-gated_channel_TM_sf"/>
</dbReference>
<evidence type="ECO:0000256" key="1">
    <source>
        <dbReference type="ARBA" id="ARBA00004141"/>
    </source>
</evidence>
<keyword evidence="10" id="KW-0407">Ion channel</keyword>
<keyword evidence="15" id="KW-1185">Reference proteome</keyword>